<dbReference type="Pfam" id="PF00067">
    <property type="entry name" value="p450"/>
    <property type="match status" value="1"/>
</dbReference>
<dbReference type="PRINTS" id="PR00463">
    <property type="entry name" value="EP450I"/>
</dbReference>
<dbReference type="InterPro" id="IPR036396">
    <property type="entry name" value="Cyt_P450_sf"/>
</dbReference>
<keyword evidence="7" id="KW-1185">Reference proteome</keyword>
<proteinExistence type="inferred from homology"/>
<name>A0ABR1UIV4_9PEZI</name>
<dbReference type="InterPro" id="IPR002401">
    <property type="entry name" value="Cyt_P450_E_grp-I"/>
</dbReference>
<evidence type="ECO:0000256" key="4">
    <source>
        <dbReference type="ARBA" id="ARBA00022723"/>
    </source>
</evidence>
<dbReference type="SUPFAM" id="SSF48264">
    <property type="entry name" value="Cytochrome P450"/>
    <property type="match status" value="1"/>
</dbReference>
<dbReference type="InterPro" id="IPR050121">
    <property type="entry name" value="Cytochrome_P450_monoxygenase"/>
</dbReference>
<comment type="cofactor">
    <cofactor evidence="1">
        <name>heme</name>
        <dbReference type="ChEBI" id="CHEBI:30413"/>
    </cofactor>
</comment>
<evidence type="ECO:0000256" key="3">
    <source>
        <dbReference type="ARBA" id="ARBA00022617"/>
    </source>
</evidence>
<keyword evidence="4" id="KW-0479">Metal-binding</keyword>
<organism evidence="6 7">
    <name type="scientific">Apiospora phragmitis</name>
    <dbReference type="NCBI Taxonomy" id="2905665"/>
    <lineage>
        <taxon>Eukaryota</taxon>
        <taxon>Fungi</taxon>
        <taxon>Dikarya</taxon>
        <taxon>Ascomycota</taxon>
        <taxon>Pezizomycotina</taxon>
        <taxon>Sordariomycetes</taxon>
        <taxon>Xylariomycetidae</taxon>
        <taxon>Amphisphaeriales</taxon>
        <taxon>Apiosporaceae</taxon>
        <taxon>Apiospora</taxon>
    </lineage>
</organism>
<dbReference type="Gene3D" id="1.10.630.10">
    <property type="entry name" value="Cytochrome P450"/>
    <property type="match status" value="1"/>
</dbReference>
<dbReference type="PANTHER" id="PTHR24305:SF210">
    <property type="entry name" value="CYTOCHROME P450 MONOOXYGENASE ASQL-RELATED"/>
    <property type="match status" value="1"/>
</dbReference>
<sequence length="144" mass="16657">MRISLPPPSPVPHGIPPRGPAGGNVVLGKWVPEGATLLVHHTTVYRSPAAWMHPDRFAPERWLGLRVEYRDDRRDWHQPFAYGPRNCLGQNLVWHEMRLVAAHVLWQFDVELCGRETGRDWLDQKCCIVWDRKPLICRVTPVSR</sequence>
<dbReference type="RefSeq" id="XP_066713441.1">
    <property type="nucleotide sequence ID" value="XM_066859852.1"/>
</dbReference>
<gene>
    <name evidence="6" type="ORF">PG994_008443</name>
</gene>
<keyword evidence="5" id="KW-0408">Iron</keyword>
<dbReference type="GeneID" id="92092915"/>
<keyword evidence="3" id="KW-0349">Heme</keyword>
<dbReference type="EMBL" id="JAQQWL010000009">
    <property type="protein sequence ID" value="KAK8057995.1"/>
    <property type="molecule type" value="Genomic_DNA"/>
</dbReference>
<dbReference type="PANTHER" id="PTHR24305">
    <property type="entry name" value="CYTOCHROME P450"/>
    <property type="match status" value="1"/>
</dbReference>
<reference evidence="6 7" key="1">
    <citation type="submission" date="2023-01" db="EMBL/GenBank/DDBJ databases">
        <title>Analysis of 21 Apiospora genomes using comparative genomics revels a genus with tremendous synthesis potential of carbohydrate active enzymes and secondary metabolites.</title>
        <authorList>
            <person name="Sorensen T."/>
        </authorList>
    </citation>
    <scope>NUCLEOTIDE SEQUENCE [LARGE SCALE GENOMIC DNA]</scope>
    <source>
        <strain evidence="6 7">CBS 135458</strain>
    </source>
</reference>
<accession>A0ABR1UIV4</accession>
<comment type="similarity">
    <text evidence="2">Belongs to the cytochrome P450 family.</text>
</comment>
<evidence type="ECO:0000256" key="5">
    <source>
        <dbReference type="ARBA" id="ARBA00023004"/>
    </source>
</evidence>
<evidence type="ECO:0000256" key="2">
    <source>
        <dbReference type="ARBA" id="ARBA00010617"/>
    </source>
</evidence>
<evidence type="ECO:0000313" key="6">
    <source>
        <dbReference type="EMBL" id="KAK8057995.1"/>
    </source>
</evidence>
<dbReference type="InterPro" id="IPR001128">
    <property type="entry name" value="Cyt_P450"/>
</dbReference>
<dbReference type="Proteomes" id="UP001480595">
    <property type="component" value="Unassembled WGS sequence"/>
</dbReference>
<protein>
    <recommendedName>
        <fullName evidence="8">Cytochrome P450</fullName>
    </recommendedName>
</protein>
<evidence type="ECO:0008006" key="8">
    <source>
        <dbReference type="Google" id="ProtNLM"/>
    </source>
</evidence>
<evidence type="ECO:0000256" key="1">
    <source>
        <dbReference type="ARBA" id="ARBA00001971"/>
    </source>
</evidence>
<evidence type="ECO:0000313" key="7">
    <source>
        <dbReference type="Proteomes" id="UP001480595"/>
    </source>
</evidence>
<comment type="caution">
    <text evidence="6">The sequence shown here is derived from an EMBL/GenBank/DDBJ whole genome shotgun (WGS) entry which is preliminary data.</text>
</comment>